<comment type="function">
    <text evidence="13">Catalyzes the conversion of 4-hydroxy-tetrahydrodipicolinate (HTPA) to tetrahydrodipicolinate.</text>
</comment>
<name>A0A3N0BJ91_9ACTN</name>
<dbReference type="GO" id="GO:0050661">
    <property type="term" value="F:NADP binding"/>
    <property type="evidence" value="ECO:0007669"/>
    <property type="project" value="UniProtKB-UniRule"/>
</dbReference>
<feature type="domain" description="Dihydrodipicolinate reductase N-terminal" evidence="14">
    <location>
        <begin position="2"/>
        <end position="116"/>
    </location>
</feature>
<dbReference type="PROSITE" id="PS01298">
    <property type="entry name" value="DAPB"/>
    <property type="match status" value="1"/>
</dbReference>
<evidence type="ECO:0000256" key="2">
    <source>
        <dbReference type="ARBA" id="ARBA00022490"/>
    </source>
</evidence>
<feature type="binding site" evidence="13">
    <location>
        <begin position="113"/>
        <end position="116"/>
    </location>
    <ligand>
        <name>NAD(+)</name>
        <dbReference type="ChEBI" id="CHEBI:57540"/>
    </ligand>
</feature>
<comment type="catalytic activity">
    <reaction evidence="12 13">
        <text>(S)-2,3,4,5-tetrahydrodipicolinate + NAD(+) + H2O = (2S,4S)-4-hydroxy-2,3,4,5-tetrahydrodipicolinate + NADH + H(+)</text>
        <dbReference type="Rhea" id="RHEA:35323"/>
        <dbReference type="ChEBI" id="CHEBI:15377"/>
        <dbReference type="ChEBI" id="CHEBI:15378"/>
        <dbReference type="ChEBI" id="CHEBI:16845"/>
        <dbReference type="ChEBI" id="CHEBI:57540"/>
        <dbReference type="ChEBI" id="CHEBI:57945"/>
        <dbReference type="ChEBI" id="CHEBI:67139"/>
        <dbReference type="EC" id="1.17.1.8"/>
    </reaction>
</comment>
<dbReference type="PANTHER" id="PTHR20836">
    <property type="entry name" value="DIHYDRODIPICOLINATE REDUCTASE"/>
    <property type="match status" value="1"/>
</dbReference>
<organism evidence="16 17">
    <name type="scientific">Paraeggerthella hongkongensis</name>
    <dbReference type="NCBI Taxonomy" id="230658"/>
    <lineage>
        <taxon>Bacteria</taxon>
        <taxon>Bacillati</taxon>
        <taxon>Actinomycetota</taxon>
        <taxon>Coriobacteriia</taxon>
        <taxon>Eggerthellales</taxon>
        <taxon>Eggerthellaceae</taxon>
        <taxon>Paraeggerthella</taxon>
    </lineage>
</organism>
<keyword evidence="4 13" id="KW-0521">NADP</keyword>
<dbReference type="PANTHER" id="PTHR20836:SF0">
    <property type="entry name" value="4-HYDROXY-TETRAHYDRODIPICOLINATE REDUCTASE 1, CHLOROPLASTIC-RELATED"/>
    <property type="match status" value="1"/>
</dbReference>
<dbReference type="InterPro" id="IPR022664">
    <property type="entry name" value="DapB_N_CS"/>
</dbReference>
<dbReference type="FunFam" id="3.30.360.10:FF:000009">
    <property type="entry name" value="4-hydroxy-tetrahydrodipicolinate reductase"/>
    <property type="match status" value="1"/>
</dbReference>
<evidence type="ECO:0000256" key="13">
    <source>
        <dbReference type="HAMAP-Rule" id="MF_00102"/>
    </source>
</evidence>
<dbReference type="Proteomes" id="UP000278632">
    <property type="component" value="Unassembled WGS sequence"/>
</dbReference>
<gene>
    <name evidence="13" type="primary">dapB</name>
    <name evidence="16" type="ORF">DMP08_01695</name>
</gene>
<keyword evidence="6 13" id="KW-0560">Oxidoreductase</keyword>
<dbReference type="EMBL" id="QICD01000002">
    <property type="protein sequence ID" value="RNL48354.1"/>
    <property type="molecule type" value="Genomic_DNA"/>
</dbReference>
<dbReference type="Pfam" id="PF05173">
    <property type="entry name" value="DapB_C"/>
    <property type="match status" value="1"/>
</dbReference>
<evidence type="ECO:0000256" key="9">
    <source>
        <dbReference type="ARBA" id="ARBA00037922"/>
    </source>
</evidence>
<feature type="binding site" evidence="13">
    <location>
        <position position="34"/>
    </location>
    <ligand>
        <name>NAD(+)</name>
        <dbReference type="ChEBI" id="CHEBI:57540"/>
    </ligand>
</feature>
<comment type="subcellular location">
    <subcellularLocation>
        <location evidence="13">Cytoplasm</location>
    </subcellularLocation>
</comment>
<dbReference type="InterPro" id="IPR000846">
    <property type="entry name" value="DapB_N"/>
</dbReference>
<keyword evidence="3 13" id="KW-0028">Amino-acid biosynthesis</keyword>
<evidence type="ECO:0000313" key="16">
    <source>
        <dbReference type="EMBL" id="RNL48354.1"/>
    </source>
</evidence>
<keyword evidence="17" id="KW-1185">Reference proteome</keyword>
<feature type="domain" description="Dihydrodipicolinate reductase C-terminal" evidence="15">
    <location>
        <begin position="119"/>
        <end position="255"/>
    </location>
</feature>
<evidence type="ECO:0000256" key="12">
    <source>
        <dbReference type="ARBA" id="ARBA00049396"/>
    </source>
</evidence>
<dbReference type="GO" id="GO:0051287">
    <property type="term" value="F:NAD binding"/>
    <property type="evidence" value="ECO:0007669"/>
    <property type="project" value="UniProtKB-UniRule"/>
</dbReference>
<evidence type="ECO:0000256" key="4">
    <source>
        <dbReference type="ARBA" id="ARBA00022857"/>
    </source>
</evidence>
<comment type="caution">
    <text evidence="16">The sequence shown here is derived from an EMBL/GenBank/DDBJ whole genome shotgun (WGS) entry which is preliminary data.</text>
</comment>
<dbReference type="RefSeq" id="WP_123191279.1">
    <property type="nucleotide sequence ID" value="NZ_QICD01000002.1"/>
</dbReference>
<dbReference type="SUPFAM" id="SSF51735">
    <property type="entry name" value="NAD(P)-binding Rossmann-fold domains"/>
    <property type="match status" value="1"/>
</dbReference>
<evidence type="ECO:0000256" key="5">
    <source>
        <dbReference type="ARBA" id="ARBA00022915"/>
    </source>
</evidence>
<evidence type="ECO:0000259" key="15">
    <source>
        <dbReference type="Pfam" id="PF05173"/>
    </source>
</evidence>
<accession>A0A3N0BJ91</accession>
<feature type="active site" description="Proton donor" evidence="13">
    <location>
        <position position="147"/>
    </location>
</feature>
<dbReference type="Gene3D" id="3.30.360.10">
    <property type="entry name" value="Dihydrodipicolinate Reductase, domain 2"/>
    <property type="match status" value="1"/>
</dbReference>
<feature type="binding site" evidence="13">
    <location>
        <begin position="88"/>
        <end position="90"/>
    </location>
    <ligand>
        <name>NAD(+)</name>
        <dbReference type="ChEBI" id="CHEBI:57540"/>
    </ligand>
</feature>
<dbReference type="InterPro" id="IPR022663">
    <property type="entry name" value="DapB_C"/>
</dbReference>
<dbReference type="GO" id="GO:0005829">
    <property type="term" value="C:cytosol"/>
    <property type="evidence" value="ECO:0007669"/>
    <property type="project" value="TreeGrafter"/>
</dbReference>
<feature type="binding site" evidence="13">
    <location>
        <begin position="8"/>
        <end position="13"/>
    </location>
    <ligand>
        <name>NAD(+)</name>
        <dbReference type="ChEBI" id="CHEBI:57540"/>
    </ligand>
</feature>
<keyword evidence="7 13" id="KW-0520">NAD</keyword>
<dbReference type="PIRSF" id="PIRSF000161">
    <property type="entry name" value="DHPR"/>
    <property type="match status" value="1"/>
</dbReference>
<dbReference type="OrthoDB" id="9790352at2"/>
<keyword evidence="5 13" id="KW-0220">Diaminopimelate biosynthesis</keyword>
<feature type="active site" description="Proton donor/acceptor" evidence="13">
    <location>
        <position position="143"/>
    </location>
</feature>
<evidence type="ECO:0000256" key="3">
    <source>
        <dbReference type="ARBA" id="ARBA00022605"/>
    </source>
</evidence>
<comment type="caution">
    <text evidence="13">Was originally thought to be a dihydrodipicolinate reductase (DHDPR), catalyzing the conversion of dihydrodipicolinate to tetrahydrodipicolinate. However, it was shown in E.coli that the substrate of the enzymatic reaction is not dihydrodipicolinate (DHDP) but in fact (2S,4S)-4-hydroxy-2,3,4,5-tetrahydrodipicolinic acid (HTPA), the product released by the DapA-catalyzed reaction.</text>
</comment>
<feature type="binding site" evidence="13">
    <location>
        <begin position="153"/>
        <end position="154"/>
    </location>
    <ligand>
        <name>(S)-2,3,4,5-tetrahydrodipicolinate</name>
        <dbReference type="ChEBI" id="CHEBI:16845"/>
    </ligand>
</feature>
<keyword evidence="8 13" id="KW-0457">Lysine biosynthesis</keyword>
<protein>
    <recommendedName>
        <fullName evidence="10 13">4-hydroxy-tetrahydrodipicolinate reductase</fullName>
        <shortName evidence="13">HTPA reductase</shortName>
        <ecNumber evidence="10 13">1.17.1.8</ecNumber>
    </recommendedName>
</protein>
<evidence type="ECO:0000256" key="10">
    <source>
        <dbReference type="ARBA" id="ARBA00038983"/>
    </source>
</evidence>
<dbReference type="GO" id="GO:0008839">
    <property type="term" value="F:4-hydroxy-tetrahydrodipicolinate reductase"/>
    <property type="evidence" value="ECO:0007669"/>
    <property type="project" value="UniProtKB-UniRule"/>
</dbReference>
<comment type="similarity">
    <text evidence="1 13">Belongs to the DapB family.</text>
</comment>
<feature type="binding site" evidence="13">
    <location>
        <position position="144"/>
    </location>
    <ligand>
        <name>(S)-2,3,4,5-tetrahydrodipicolinate</name>
        <dbReference type="ChEBI" id="CHEBI:16845"/>
    </ligand>
</feature>
<dbReference type="Gene3D" id="3.40.50.720">
    <property type="entry name" value="NAD(P)-binding Rossmann-like Domain"/>
    <property type="match status" value="1"/>
</dbReference>
<comment type="caution">
    <text evidence="13">Lacks conserved residue(s) required for the propagation of feature annotation.</text>
</comment>
<evidence type="ECO:0000256" key="1">
    <source>
        <dbReference type="ARBA" id="ARBA00006642"/>
    </source>
</evidence>
<dbReference type="SUPFAM" id="SSF55347">
    <property type="entry name" value="Glyceraldehyde-3-phosphate dehydrogenase-like, C-terminal domain"/>
    <property type="match status" value="1"/>
</dbReference>
<dbReference type="AlphaFoldDB" id="A0A3N0BJ91"/>
<dbReference type="CDD" id="cd02274">
    <property type="entry name" value="DHDPR_N"/>
    <property type="match status" value="1"/>
</dbReference>
<evidence type="ECO:0000256" key="8">
    <source>
        <dbReference type="ARBA" id="ARBA00023154"/>
    </source>
</evidence>
<dbReference type="UniPathway" id="UPA00034">
    <property type="reaction ID" value="UER00018"/>
</dbReference>
<comment type="pathway">
    <text evidence="9 13">Amino-acid biosynthesis; L-lysine biosynthesis via DAP pathway; (S)-tetrahydrodipicolinate from L-aspartate: step 4/4.</text>
</comment>
<comment type="subunit">
    <text evidence="13">Homotetramer.</text>
</comment>
<evidence type="ECO:0000256" key="7">
    <source>
        <dbReference type="ARBA" id="ARBA00023027"/>
    </source>
</evidence>
<keyword evidence="2 13" id="KW-0963">Cytoplasm</keyword>
<comment type="catalytic activity">
    <reaction evidence="11 13">
        <text>(S)-2,3,4,5-tetrahydrodipicolinate + NADP(+) + H2O = (2S,4S)-4-hydroxy-2,3,4,5-tetrahydrodipicolinate + NADPH + H(+)</text>
        <dbReference type="Rhea" id="RHEA:35331"/>
        <dbReference type="ChEBI" id="CHEBI:15377"/>
        <dbReference type="ChEBI" id="CHEBI:15378"/>
        <dbReference type="ChEBI" id="CHEBI:16845"/>
        <dbReference type="ChEBI" id="CHEBI:57783"/>
        <dbReference type="ChEBI" id="CHEBI:58349"/>
        <dbReference type="ChEBI" id="CHEBI:67139"/>
        <dbReference type="EC" id="1.17.1.8"/>
    </reaction>
</comment>
<evidence type="ECO:0000259" key="14">
    <source>
        <dbReference type="Pfam" id="PF01113"/>
    </source>
</evidence>
<dbReference type="Pfam" id="PF01113">
    <property type="entry name" value="DapB_N"/>
    <property type="match status" value="1"/>
</dbReference>
<dbReference type="EC" id="1.17.1.8" evidence="10 13"/>
<dbReference type="HAMAP" id="MF_00102">
    <property type="entry name" value="DapB"/>
    <property type="match status" value="1"/>
</dbReference>
<dbReference type="GO" id="GO:0019877">
    <property type="term" value="P:diaminopimelate biosynthetic process"/>
    <property type="evidence" value="ECO:0007669"/>
    <property type="project" value="UniProtKB-UniRule"/>
</dbReference>
<evidence type="ECO:0000256" key="11">
    <source>
        <dbReference type="ARBA" id="ARBA00049080"/>
    </source>
</evidence>
<sequence>MIKVAVAGCAGRMGTAVVDAVGKAEDMEVVCGIDPHGADLDASQPVFANVSEALEGAAFDVLVDFTQPNVVADNLRAALPAGVDCVVGTTGLSNQVLEELAASAAPGTCLFYAPNFTTGAVLMMEFAKAAAPYFPEAEVIEFHHCNKKDAPSGTAVRTAQIIAQARGGRASEAPGRETEMEGMEGARGALVEGVPVHAVRSMGYVASQEVMFGSLGQTLTIRHDSWDRTSYMPGVLLGIRSVGAREGLIVGLENFMS</sequence>
<dbReference type="GO" id="GO:0009089">
    <property type="term" value="P:lysine biosynthetic process via diaminopimelate"/>
    <property type="evidence" value="ECO:0007669"/>
    <property type="project" value="UniProtKB-UniRule"/>
</dbReference>
<dbReference type="NCBIfam" id="TIGR00036">
    <property type="entry name" value="dapB"/>
    <property type="match status" value="1"/>
</dbReference>
<proteinExistence type="inferred from homology"/>
<dbReference type="InterPro" id="IPR036291">
    <property type="entry name" value="NAD(P)-bd_dom_sf"/>
</dbReference>
<evidence type="ECO:0000256" key="6">
    <source>
        <dbReference type="ARBA" id="ARBA00023002"/>
    </source>
</evidence>
<dbReference type="InterPro" id="IPR023940">
    <property type="entry name" value="DHDPR_bac"/>
</dbReference>
<evidence type="ECO:0000313" key="17">
    <source>
        <dbReference type="Proteomes" id="UP000278632"/>
    </source>
</evidence>
<dbReference type="GO" id="GO:0016726">
    <property type="term" value="F:oxidoreductase activity, acting on CH or CH2 groups, NAD or NADP as acceptor"/>
    <property type="evidence" value="ECO:0007669"/>
    <property type="project" value="UniProtKB-UniRule"/>
</dbReference>
<reference evidence="17" key="1">
    <citation type="submission" date="2018-05" db="EMBL/GenBank/DDBJ databases">
        <title>Genome Sequencing of selected type strains of the family Eggerthellaceae.</title>
        <authorList>
            <person name="Danylec N."/>
            <person name="Stoll D.A."/>
            <person name="Doetsch A."/>
            <person name="Huch M."/>
        </authorList>
    </citation>
    <scope>NUCLEOTIDE SEQUENCE [LARGE SCALE GENOMIC DNA]</scope>
    <source>
        <strain evidence="17">DSM 16106</strain>
    </source>
</reference>